<name>Q1M6S7_RHIJ3</name>
<evidence type="ECO:0000313" key="1">
    <source>
        <dbReference type="EMBL" id="CAK03055.1"/>
    </source>
</evidence>
<organism evidence="1 2">
    <name type="scientific">Rhizobium johnstonii (strain DSM 114642 / LMG 32736 / 3841)</name>
    <name type="common">Rhizobium leguminosarum bv. viciae</name>
    <dbReference type="NCBI Taxonomy" id="216596"/>
    <lineage>
        <taxon>Bacteria</taxon>
        <taxon>Pseudomonadati</taxon>
        <taxon>Pseudomonadota</taxon>
        <taxon>Alphaproteobacteria</taxon>
        <taxon>Hyphomicrobiales</taxon>
        <taxon>Rhizobiaceae</taxon>
        <taxon>Rhizobium/Agrobacterium group</taxon>
        <taxon>Rhizobium</taxon>
        <taxon>Rhizobium johnstonii</taxon>
    </lineage>
</organism>
<proteinExistence type="predicted"/>
<reference evidence="1 2" key="1">
    <citation type="journal article" date="2006" name="Genome Biol.">
        <title>The genome of Rhizobium leguminosarum has recognizable core and accessory components.</title>
        <authorList>
            <person name="Young J.W."/>
            <person name="Crossman L.C."/>
            <person name="Johnston A.W.B."/>
            <person name="Thomson N.R."/>
            <person name="Ghazoui Z.F."/>
            <person name="Hull K.H."/>
            <person name="Wexler M."/>
            <person name="Curson A.R.J."/>
            <person name="Todd J.D."/>
            <person name="Poole P.S."/>
            <person name="Mauchline T.H."/>
            <person name="East A.K."/>
            <person name="Quail M.A."/>
            <person name="Churcher C."/>
            <person name="Arrowsmith C."/>
            <person name="Cherevach A."/>
            <person name="Chillingworth T."/>
            <person name="Clarke K."/>
            <person name="Cronin A."/>
            <person name="Davis P."/>
            <person name="Fraser A."/>
            <person name="Hance Z."/>
            <person name="Hauser H."/>
            <person name="Jagels K."/>
            <person name="Moule S."/>
            <person name="Mungall K."/>
            <person name="Norbertczak H."/>
            <person name="Rabbinowitsch E."/>
            <person name="Sanders M."/>
            <person name="Simmonds M."/>
            <person name="Whitehead S."/>
            <person name="Parkhill J."/>
        </authorList>
    </citation>
    <scope>NUCLEOTIDE SEQUENCE [LARGE SCALE GENOMIC DNA]</scope>
    <source>
        <strain evidence="2">DSM 114642 / LMG 32736 / 3841</strain>
    </source>
</reference>
<geneLocation type="plasmid" evidence="1 2">
    <name>pRL11</name>
</geneLocation>
<gene>
    <name evidence="1" type="ordered locus">pRL110110</name>
</gene>
<dbReference type="KEGG" id="rle:pRL110110"/>
<dbReference type="AlphaFoldDB" id="Q1M6S7"/>
<keyword evidence="2" id="KW-1185">Reference proteome</keyword>
<accession>Q1M6S7</accession>
<sequence>MARDIHVCDVASNSYLVPVSLDRYGGITGHLTKFQQLPTTLPVLPIRGNIDYTFVH</sequence>
<keyword evidence="1" id="KW-0614">Plasmid</keyword>
<dbReference type="EnsemblBacteria" id="CAK03055">
    <property type="protein sequence ID" value="CAK03055"/>
    <property type="gene ID" value="pRL110110"/>
</dbReference>
<dbReference type="Proteomes" id="UP000006575">
    <property type="component" value="Plasmid pRL11"/>
</dbReference>
<dbReference type="EMBL" id="AM236085">
    <property type="protein sequence ID" value="CAK03055.1"/>
    <property type="molecule type" value="Genomic_DNA"/>
</dbReference>
<dbReference type="HOGENOM" id="CLU_3011175_0_0_5"/>
<protein>
    <submittedName>
        <fullName evidence="1">Uncharacterized protein</fullName>
    </submittedName>
</protein>
<evidence type="ECO:0000313" key="2">
    <source>
        <dbReference type="Proteomes" id="UP000006575"/>
    </source>
</evidence>